<accession>A0A399J269</accession>
<dbReference type="Gene3D" id="3.90.1170.50">
    <property type="entry name" value="Aldehyde oxidase/xanthine dehydrogenase, a/b hammerhead"/>
    <property type="match status" value="1"/>
</dbReference>
<dbReference type="PANTHER" id="PTHR11908">
    <property type="entry name" value="XANTHINE DEHYDROGENASE"/>
    <property type="match status" value="1"/>
</dbReference>
<dbReference type="OrthoDB" id="8428274at2"/>
<evidence type="ECO:0000313" key="3">
    <source>
        <dbReference type="Proteomes" id="UP000265848"/>
    </source>
</evidence>
<evidence type="ECO:0000313" key="2">
    <source>
        <dbReference type="EMBL" id="RII37992.1"/>
    </source>
</evidence>
<dbReference type="InterPro" id="IPR037165">
    <property type="entry name" value="AldOxase/xan_DH_Mopterin-bd_sf"/>
</dbReference>
<dbReference type="InterPro" id="IPR016208">
    <property type="entry name" value="Ald_Oxase/xanthine_DH-like"/>
</dbReference>
<dbReference type="InterPro" id="IPR046867">
    <property type="entry name" value="AldOxase/xan_DH_MoCoBD2"/>
</dbReference>
<sequence>MAAAPRRFGTGGQSLARRDGLAKVTGGARYAADTPLAAGLYGVVVAAGIARGRVAALNVAAALAHPGVVEVLTPQNRPALAQHPDEKRHPFNFRLEALQDDTIRYAGQAIAMVLAESLEAATEGARLLAPRYVSEPPRIGFEGSAPWHPGMVGFFAPPAQEIGNVAKGLADADVVTQTTIETPAQFHNAMEPHAIAAEWIEQEGRARLLLNTPNQGPVMTAALIAGYLGIAAEDVILRTPFIGGGFGSKLMVYGALLLTALAARSQGRPVKTVLTRAQMYGPVGHRAGTRQALKLGVGKDGRLTALSHEVQALTSSFEDFVEPAGRASQHLYAVPNLAMSHTGLRGDIGTPLAMRAPGEASGSAALEVAMDVAADAVGLDPLEFRLRNYAEVDPSTGHPFSSKALRECYAQGAAAFGWAGRPLAARSMRDARGRLLGWGMGTAQYMCTMYRGEARVTLHGEGTALAEVAGVDMGQGAWTILAQTAAEGLAISPDNVVLRSGSSVLPDGAVAGGSGHTATAGTALSQAGKAVVQQLTELALSDPKSPLFGAGNSGVLAVDGRLLRADNPTVGEAYTDIMARAGLAELAGTGVGERDAAHAGAYAMFSHGAVFAEVAIDPDIGQILVTRMVGAFAAGRILNPRMVRSQLEGGMIWGLSFALHEEAVFDPVSGKVLNDDLAGYHIPVHADIPAIETITVEEVDPYVNALGVKGVGEVGITGSVGAIANAIRHATGYTPTKFPIRIEDLAL</sequence>
<name>A0A399J269_9RHOB</name>
<dbReference type="EMBL" id="QWJJ01000013">
    <property type="protein sequence ID" value="RII37992.1"/>
    <property type="molecule type" value="Genomic_DNA"/>
</dbReference>
<dbReference type="Pfam" id="PF02738">
    <property type="entry name" value="MoCoBD_1"/>
    <property type="match status" value="1"/>
</dbReference>
<evidence type="ECO:0000259" key="1">
    <source>
        <dbReference type="SMART" id="SM01008"/>
    </source>
</evidence>
<dbReference type="GO" id="GO:0005506">
    <property type="term" value="F:iron ion binding"/>
    <property type="evidence" value="ECO:0007669"/>
    <property type="project" value="InterPro"/>
</dbReference>
<dbReference type="SMART" id="SM01008">
    <property type="entry name" value="Ald_Xan_dh_C"/>
    <property type="match status" value="1"/>
</dbReference>
<dbReference type="InterPro" id="IPR036856">
    <property type="entry name" value="Ald_Oxase/Xan_DH_a/b_sf"/>
</dbReference>
<proteinExistence type="predicted"/>
<keyword evidence="3" id="KW-1185">Reference proteome</keyword>
<protein>
    <submittedName>
        <fullName evidence="2">Xanthine dehydrogenase family protein molybdopterin-binding subunit</fullName>
    </submittedName>
</protein>
<dbReference type="Pfam" id="PF01315">
    <property type="entry name" value="Ald_Xan_dh_C"/>
    <property type="match status" value="1"/>
</dbReference>
<dbReference type="SUPFAM" id="SSF56003">
    <property type="entry name" value="Molybdenum cofactor-binding domain"/>
    <property type="match status" value="1"/>
</dbReference>
<dbReference type="Proteomes" id="UP000265848">
    <property type="component" value="Unassembled WGS sequence"/>
</dbReference>
<dbReference type="Pfam" id="PF20256">
    <property type="entry name" value="MoCoBD_2"/>
    <property type="match status" value="1"/>
</dbReference>
<dbReference type="GO" id="GO:0016491">
    <property type="term" value="F:oxidoreductase activity"/>
    <property type="evidence" value="ECO:0007669"/>
    <property type="project" value="InterPro"/>
</dbReference>
<comment type="caution">
    <text evidence="2">The sequence shown here is derived from an EMBL/GenBank/DDBJ whole genome shotgun (WGS) entry which is preliminary data.</text>
</comment>
<dbReference type="Gene3D" id="3.30.365.10">
    <property type="entry name" value="Aldehyde oxidase/xanthine dehydrogenase, molybdopterin binding domain"/>
    <property type="match status" value="4"/>
</dbReference>
<dbReference type="InterPro" id="IPR000674">
    <property type="entry name" value="Ald_Oxase/Xan_DH_a/b"/>
</dbReference>
<dbReference type="AlphaFoldDB" id="A0A399J269"/>
<dbReference type="InterPro" id="IPR008274">
    <property type="entry name" value="AldOxase/xan_DH_MoCoBD1"/>
</dbReference>
<reference evidence="2 3" key="1">
    <citation type="submission" date="2018-08" db="EMBL/GenBank/DDBJ databases">
        <title>Pseudooceanicola sediminis CY03 in the family Rhodobacteracea.</title>
        <authorList>
            <person name="Zhang Y.-J."/>
        </authorList>
    </citation>
    <scope>NUCLEOTIDE SEQUENCE [LARGE SCALE GENOMIC DNA]</scope>
    <source>
        <strain evidence="2 3">CY03</strain>
    </source>
</reference>
<organism evidence="2 3">
    <name type="scientific">Pseudooceanicola sediminis</name>
    <dbReference type="NCBI Taxonomy" id="2211117"/>
    <lineage>
        <taxon>Bacteria</taxon>
        <taxon>Pseudomonadati</taxon>
        <taxon>Pseudomonadota</taxon>
        <taxon>Alphaproteobacteria</taxon>
        <taxon>Rhodobacterales</taxon>
        <taxon>Paracoccaceae</taxon>
        <taxon>Pseudooceanicola</taxon>
    </lineage>
</organism>
<feature type="domain" description="Aldehyde oxidase/xanthine dehydrogenase a/b hammerhead" evidence="1">
    <location>
        <begin position="25"/>
        <end position="136"/>
    </location>
</feature>
<dbReference type="PANTHER" id="PTHR11908:SF153">
    <property type="entry name" value="DEHYDROGENASE"/>
    <property type="match status" value="1"/>
</dbReference>
<gene>
    <name evidence="2" type="ORF">DL237_14400</name>
</gene>
<dbReference type="SUPFAM" id="SSF54665">
    <property type="entry name" value="CO dehydrogenase molybdoprotein N-domain-like"/>
    <property type="match status" value="1"/>
</dbReference>